<dbReference type="Pfam" id="PF07915">
    <property type="entry name" value="PRKCSH"/>
    <property type="match status" value="1"/>
</dbReference>
<comment type="similarity">
    <text evidence="2">Belongs to the OS-9 family.</text>
</comment>
<dbReference type="AlphaFoldDB" id="A0A9P5U7G8"/>
<dbReference type="PANTHER" id="PTHR15414">
    <property type="entry name" value="OS-9-RELATED"/>
    <property type="match status" value="1"/>
</dbReference>
<keyword evidence="7" id="KW-1015">Disulfide bond</keyword>
<evidence type="ECO:0000313" key="11">
    <source>
        <dbReference type="EMBL" id="KAF9069900.1"/>
    </source>
</evidence>
<evidence type="ECO:0000256" key="4">
    <source>
        <dbReference type="ARBA" id="ARBA00022729"/>
    </source>
</evidence>
<dbReference type="GO" id="GO:0005789">
    <property type="term" value="C:endoplasmic reticulum membrane"/>
    <property type="evidence" value="ECO:0007669"/>
    <property type="project" value="UniProtKB-SubCell"/>
</dbReference>
<feature type="region of interest" description="Disordered" evidence="8">
    <location>
        <begin position="428"/>
        <end position="476"/>
    </location>
</feature>
<evidence type="ECO:0000256" key="2">
    <source>
        <dbReference type="ARBA" id="ARBA00009918"/>
    </source>
</evidence>
<sequence>MPNSLVSSLAIVLAASRIAAARVHSLPEDPHAFPKFKVTFLNNLPVLNETAQKWLNQGIPGGEPEFLNQPWNQMSDQSPFSPKEIDDGFADQSGFSSSPLPSENNAPYSLEHMKMGPRDSYLCLVPNPLDLSPPSEDDLNEEITPARSWALLNPLSERCLYHRQGWFTYSYCHNDQIRQFRELPQAQSHIPGKYFLFIIYFRISWESYTLGKAPATPEPGADLTVAERNAIEANLELARGAGSRYLVQRWNDGTLCDKTGKGREVEVQFHCSMAMSDHILFVKEAKTCSYILVINTPRLCGEPGFRSHRDVVEQAQIRCREIVHSQPEQFHDVPETDHPQKIPRVKKALPPQVAGKGGSANDEIIRTLEAFLGGKVEGQVIVQQVGDADMMIEFLNEEDFEEYGDVMDNNGLAQFADALRAAGYEVLGDTKAKQRNDEDDGAKKKEKGSDSKGSPSKQKPAVADDHLGHPQARDEL</sequence>
<dbReference type="SUPFAM" id="SSF50911">
    <property type="entry name" value="Mannose 6-phosphate receptor domain"/>
    <property type="match status" value="1"/>
</dbReference>
<organism evidence="11 12">
    <name type="scientific">Rhodocollybia butyracea</name>
    <dbReference type="NCBI Taxonomy" id="206335"/>
    <lineage>
        <taxon>Eukaryota</taxon>
        <taxon>Fungi</taxon>
        <taxon>Dikarya</taxon>
        <taxon>Basidiomycota</taxon>
        <taxon>Agaricomycotina</taxon>
        <taxon>Agaricomycetes</taxon>
        <taxon>Agaricomycetidae</taxon>
        <taxon>Agaricales</taxon>
        <taxon>Marasmiineae</taxon>
        <taxon>Omphalotaceae</taxon>
        <taxon>Rhodocollybia</taxon>
    </lineage>
</organism>
<dbReference type="GO" id="GO:0030246">
    <property type="term" value="F:carbohydrate binding"/>
    <property type="evidence" value="ECO:0007669"/>
    <property type="project" value="UniProtKB-KW"/>
</dbReference>
<dbReference type="PROSITE" id="PS51914">
    <property type="entry name" value="MRH"/>
    <property type="match status" value="1"/>
</dbReference>
<protein>
    <recommendedName>
        <fullName evidence="3">Protein OS-9 homolog</fullName>
    </recommendedName>
</protein>
<gene>
    <name evidence="11" type="ORF">BDP27DRAFT_1221642</name>
</gene>
<feature type="compositionally biased region" description="Basic and acidic residues" evidence="8">
    <location>
        <begin position="428"/>
        <end position="450"/>
    </location>
</feature>
<evidence type="ECO:0000256" key="6">
    <source>
        <dbReference type="ARBA" id="ARBA00022824"/>
    </source>
</evidence>
<evidence type="ECO:0000256" key="8">
    <source>
        <dbReference type="SAM" id="MobiDB-lite"/>
    </source>
</evidence>
<accession>A0A9P5U7G8</accession>
<dbReference type="GO" id="GO:0030968">
    <property type="term" value="P:endoplasmic reticulum unfolded protein response"/>
    <property type="evidence" value="ECO:0007669"/>
    <property type="project" value="InterPro"/>
</dbReference>
<dbReference type="InterPro" id="IPR009011">
    <property type="entry name" value="Man6P_isomerase_rcpt-bd_dom_sf"/>
</dbReference>
<keyword evidence="5" id="KW-0430">Lectin</keyword>
<evidence type="ECO:0000256" key="5">
    <source>
        <dbReference type="ARBA" id="ARBA00022734"/>
    </source>
</evidence>
<dbReference type="EMBL" id="JADNRY010000046">
    <property type="protein sequence ID" value="KAF9069900.1"/>
    <property type="molecule type" value="Genomic_DNA"/>
</dbReference>
<feature type="chain" id="PRO_5040132517" description="Protein OS-9 homolog" evidence="9">
    <location>
        <begin position="22"/>
        <end position="476"/>
    </location>
</feature>
<proteinExistence type="inferred from homology"/>
<comment type="caution">
    <text evidence="11">The sequence shown here is derived from an EMBL/GenBank/DDBJ whole genome shotgun (WGS) entry which is preliminary data.</text>
</comment>
<dbReference type="Proteomes" id="UP000772434">
    <property type="component" value="Unassembled WGS sequence"/>
</dbReference>
<evidence type="ECO:0000256" key="3">
    <source>
        <dbReference type="ARBA" id="ARBA00018727"/>
    </source>
</evidence>
<dbReference type="OrthoDB" id="448954at2759"/>
<dbReference type="PANTHER" id="PTHR15414:SF0">
    <property type="entry name" value="ENDOPLASMIC RETICULUM LECTIN 1"/>
    <property type="match status" value="1"/>
</dbReference>
<dbReference type="InterPro" id="IPR044865">
    <property type="entry name" value="MRH_dom"/>
</dbReference>
<feature type="compositionally biased region" description="Low complexity" evidence="8">
    <location>
        <begin position="451"/>
        <end position="460"/>
    </location>
</feature>
<feature type="signal peptide" evidence="9">
    <location>
        <begin position="1"/>
        <end position="21"/>
    </location>
</feature>
<evidence type="ECO:0000313" key="12">
    <source>
        <dbReference type="Proteomes" id="UP000772434"/>
    </source>
</evidence>
<feature type="domain" description="MRH" evidence="10">
    <location>
        <begin position="157"/>
        <end position="302"/>
    </location>
</feature>
<keyword evidence="4 9" id="KW-0732">Signal</keyword>
<feature type="region of interest" description="Disordered" evidence="8">
    <location>
        <begin position="65"/>
        <end position="109"/>
    </location>
</feature>
<reference evidence="11" key="1">
    <citation type="submission" date="2020-11" db="EMBL/GenBank/DDBJ databases">
        <authorList>
            <consortium name="DOE Joint Genome Institute"/>
            <person name="Ahrendt S."/>
            <person name="Riley R."/>
            <person name="Andreopoulos W."/>
            <person name="Labutti K."/>
            <person name="Pangilinan J."/>
            <person name="Ruiz-Duenas F.J."/>
            <person name="Barrasa J.M."/>
            <person name="Sanchez-Garcia M."/>
            <person name="Camarero S."/>
            <person name="Miyauchi S."/>
            <person name="Serrano A."/>
            <person name="Linde D."/>
            <person name="Babiker R."/>
            <person name="Drula E."/>
            <person name="Ayuso-Fernandez I."/>
            <person name="Pacheco R."/>
            <person name="Padilla G."/>
            <person name="Ferreira P."/>
            <person name="Barriuso J."/>
            <person name="Kellner H."/>
            <person name="Castanera R."/>
            <person name="Alfaro M."/>
            <person name="Ramirez L."/>
            <person name="Pisabarro A.G."/>
            <person name="Kuo A."/>
            <person name="Tritt A."/>
            <person name="Lipzen A."/>
            <person name="He G."/>
            <person name="Yan M."/>
            <person name="Ng V."/>
            <person name="Cullen D."/>
            <person name="Martin F."/>
            <person name="Rosso M.-N."/>
            <person name="Henrissat B."/>
            <person name="Hibbett D."/>
            <person name="Martinez A.T."/>
            <person name="Grigoriev I.V."/>
        </authorList>
    </citation>
    <scope>NUCLEOTIDE SEQUENCE</scope>
    <source>
        <strain evidence="11">AH 40177</strain>
    </source>
</reference>
<feature type="compositionally biased region" description="Basic and acidic residues" evidence="8">
    <location>
        <begin position="462"/>
        <end position="476"/>
    </location>
</feature>
<evidence type="ECO:0000256" key="1">
    <source>
        <dbReference type="ARBA" id="ARBA00004367"/>
    </source>
</evidence>
<dbReference type="GO" id="GO:0030970">
    <property type="term" value="P:retrograde protein transport, ER to cytosol"/>
    <property type="evidence" value="ECO:0007669"/>
    <property type="project" value="TreeGrafter"/>
</dbReference>
<feature type="compositionally biased region" description="Polar residues" evidence="8">
    <location>
        <begin position="69"/>
        <end position="80"/>
    </location>
</feature>
<evidence type="ECO:0000259" key="10">
    <source>
        <dbReference type="PROSITE" id="PS51914"/>
    </source>
</evidence>
<name>A0A9P5U7G8_9AGAR</name>
<dbReference type="Gene3D" id="2.70.130.10">
    <property type="entry name" value="Mannose-6-phosphate receptor binding domain"/>
    <property type="match status" value="1"/>
</dbReference>
<comment type="subcellular location">
    <subcellularLocation>
        <location evidence="1">Endoplasmic reticulum membrane</location>
        <topology evidence="1">Peripheral membrane protein</topology>
        <orientation evidence="1">Lumenal side</orientation>
    </subcellularLocation>
</comment>
<evidence type="ECO:0000256" key="7">
    <source>
        <dbReference type="ARBA" id="ARBA00023157"/>
    </source>
</evidence>
<feature type="compositionally biased region" description="Polar residues" evidence="8">
    <location>
        <begin position="93"/>
        <end position="107"/>
    </location>
</feature>
<dbReference type="InterPro" id="IPR045149">
    <property type="entry name" value="OS-9-like"/>
</dbReference>
<dbReference type="GO" id="GO:0005788">
    <property type="term" value="C:endoplasmic reticulum lumen"/>
    <property type="evidence" value="ECO:0007669"/>
    <property type="project" value="TreeGrafter"/>
</dbReference>
<dbReference type="InterPro" id="IPR012913">
    <property type="entry name" value="OS9-like_dom"/>
</dbReference>
<evidence type="ECO:0000256" key="9">
    <source>
        <dbReference type="SAM" id="SignalP"/>
    </source>
</evidence>
<keyword evidence="6" id="KW-0256">Endoplasmic reticulum</keyword>
<keyword evidence="12" id="KW-1185">Reference proteome</keyword>